<reference evidence="1 2" key="1">
    <citation type="submission" date="2017-10" db="EMBL/GenBank/DDBJ databases">
        <title>Bacillus sp. nov., a halophilic bacterium isolated from a Keqin Lake.</title>
        <authorList>
            <person name="Wang H."/>
        </authorList>
    </citation>
    <scope>NUCLEOTIDE SEQUENCE [LARGE SCALE GENOMIC DNA]</scope>
    <source>
        <strain evidence="1 2">KCTC 13187</strain>
    </source>
</reference>
<protein>
    <submittedName>
        <fullName evidence="1">Uncharacterized protein</fullName>
    </submittedName>
</protein>
<organism evidence="1 2">
    <name type="scientific">Salipaludibacillus neizhouensis</name>
    <dbReference type="NCBI Taxonomy" id="885475"/>
    <lineage>
        <taxon>Bacteria</taxon>
        <taxon>Bacillati</taxon>
        <taxon>Bacillota</taxon>
        <taxon>Bacilli</taxon>
        <taxon>Bacillales</taxon>
        <taxon>Bacillaceae</taxon>
    </lineage>
</organism>
<proteinExistence type="predicted"/>
<sequence>MFLFPFFIVLKDFGLFCRKRNEVDIFRFFIKKSLIIKLRFISSLLPLEQIIISARHLTYCHNGYHLGKSKTDIIKILVLVFNQIKKSKYLITRSRSMDISKQRDQMGRWVAWM</sequence>
<accession>A0A3A9JVI7</accession>
<comment type="caution">
    <text evidence="1">The sequence shown here is derived from an EMBL/GenBank/DDBJ whole genome shotgun (WGS) entry which is preliminary data.</text>
</comment>
<evidence type="ECO:0000313" key="1">
    <source>
        <dbReference type="EMBL" id="RKL64944.1"/>
    </source>
</evidence>
<dbReference type="AlphaFoldDB" id="A0A3A9JVI7"/>
<name>A0A3A9JVI7_9BACI</name>
<dbReference type="EMBL" id="PDOE01000027">
    <property type="protein sequence ID" value="RKL64944.1"/>
    <property type="molecule type" value="Genomic_DNA"/>
</dbReference>
<keyword evidence="2" id="KW-1185">Reference proteome</keyword>
<dbReference type="Proteomes" id="UP000281498">
    <property type="component" value="Unassembled WGS sequence"/>
</dbReference>
<gene>
    <name evidence="1" type="ORF">CR203_23330</name>
</gene>
<evidence type="ECO:0000313" key="2">
    <source>
        <dbReference type="Proteomes" id="UP000281498"/>
    </source>
</evidence>